<dbReference type="GO" id="GO:0071555">
    <property type="term" value="P:cell wall organization"/>
    <property type="evidence" value="ECO:0007669"/>
    <property type="project" value="UniProtKB-KW"/>
</dbReference>
<comment type="function">
    <text evidence="14">Catalyzes the dephosphorylation of undecaprenyl diphosphate (UPP). Confers resistance to bacitracin.</text>
</comment>
<feature type="transmembrane region" description="Helical" evidence="14">
    <location>
        <begin position="200"/>
        <end position="220"/>
    </location>
</feature>
<dbReference type="Proteomes" id="UP001431776">
    <property type="component" value="Unassembled WGS sequence"/>
</dbReference>
<feature type="transmembrane region" description="Helical" evidence="14">
    <location>
        <begin position="161"/>
        <end position="188"/>
    </location>
</feature>
<dbReference type="GO" id="GO:0008360">
    <property type="term" value="P:regulation of cell shape"/>
    <property type="evidence" value="ECO:0007669"/>
    <property type="project" value="UniProtKB-KW"/>
</dbReference>
<protein>
    <recommendedName>
        <fullName evidence="4 14">Undecaprenyl-diphosphatase</fullName>
        <ecNumber evidence="3 14">3.6.1.27</ecNumber>
    </recommendedName>
    <alternativeName>
        <fullName evidence="12 14">Bacitracin resistance protein</fullName>
    </alternativeName>
    <alternativeName>
        <fullName evidence="11 14">Undecaprenyl pyrophosphate phosphatase</fullName>
    </alternativeName>
</protein>
<keyword evidence="14" id="KW-0133">Cell shape</keyword>
<comment type="similarity">
    <text evidence="2 14">Belongs to the UppP family.</text>
</comment>
<evidence type="ECO:0000313" key="15">
    <source>
        <dbReference type="EMBL" id="MDI6449420.1"/>
    </source>
</evidence>
<reference evidence="15" key="1">
    <citation type="submission" date="2023-05" db="EMBL/GenBank/DDBJ databases">
        <title>Anaerotaeda fermentans gen. nov., sp. nov., a novel anaerobic planctomycete of the new family within the order Sedimentisphaerales isolated from Taman Peninsula, Russia.</title>
        <authorList>
            <person name="Khomyakova M.A."/>
            <person name="Merkel A.Y."/>
            <person name="Slobodkin A.I."/>
        </authorList>
    </citation>
    <scope>NUCLEOTIDE SEQUENCE</scope>
    <source>
        <strain evidence="15">M17dextr</strain>
    </source>
</reference>
<accession>A0AAW6TXT8</accession>
<evidence type="ECO:0000256" key="12">
    <source>
        <dbReference type="ARBA" id="ARBA00032932"/>
    </source>
</evidence>
<proteinExistence type="inferred from homology"/>
<evidence type="ECO:0000256" key="11">
    <source>
        <dbReference type="ARBA" id="ARBA00032707"/>
    </source>
</evidence>
<keyword evidence="5 14" id="KW-1003">Cell membrane</keyword>
<evidence type="ECO:0000256" key="7">
    <source>
        <dbReference type="ARBA" id="ARBA00022801"/>
    </source>
</evidence>
<evidence type="ECO:0000256" key="1">
    <source>
        <dbReference type="ARBA" id="ARBA00004651"/>
    </source>
</evidence>
<dbReference type="PANTHER" id="PTHR30622:SF2">
    <property type="entry name" value="UNDECAPRENYL-DIPHOSPHATASE"/>
    <property type="match status" value="1"/>
</dbReference>
<evidence type="ECO:0000256" key="14">
    <source>
        <dbReference type="HAMAP-Rule" id="MF_01006"/>
    </source>
</evidence>
<dbReference type="RefSeq" id="WP_349244827.1">
    <property type="nucleotide sequence ID" value="NZ_JASCXX010000010.1"/>
</dbReference>
<organism evidence="15 16">
    <name type="scientific">Anaerobaca lacustris</name>
    <dbReference type="NCBI Taxonomy" id="3044600"/>
    <lineage>
        <taxon>Bacteria</taxon>
        <taxon>Pseudomonadati</taxon>
        <taxon>Planctomycetota</taxon>
        <taxon>Phycisphaerae</taxon>
        <taxon>Sedimentisphaerales</taxon>
        <taxon>Anaerobacaceae</taxon>
        <taxon>Anaerobaca</taxon>
    </lineage>
</organism>
<feature type="transmembrane region" description="Helical" evidence="14">
    <location>
        <begin position="259"/>
        <end position="279"/>
    </location>
</feature>
<evidence type="ECO:0000256" key="3">
    <source>
        <dbReference type="ARBA" id="ARBA00012374"/>
    </source>
</evidence>
<feature type="transmembrane region" description="Helical" evidence="14">
    <location>
        <begin position="124"/>
        <end position="141"/>
    </location>
</feature>
<keyword evidence="10 14" id="KW-0046">Antibiotic resistance</keyword>
<dbReference type="GO" id="GO:0046677">
    <property type="term" value="P:response to antibiotic"/>
    <property type="evidence" value="ECO:0007669"/>
    <property type="project" value="UniProtKB-UniRule"/>
</dbReference>
<dbReference type="PANTHER" id="PTHR30622">
    <property type="entry name" value="UNDECAPRENYL-DIPHOSPHATASE"/>
    <property type="match status" value="1"/>
</dbReference>
<keyword evidence="14" id="KW-0573">Peptidoglycan synthesis</keyword>
<keyword evidence="7 14" id="KW-0378">Hydrolase</keyword>
<evidence type="ECO:0000256" key="8">
    <source>
        <dbReference type="ARBA" id="ARBA00022989"/>
    </source>
</evidence>
<evidence type="ECO:0000313" key="16">
    <source>
        <dbReference type="Proteomes" id="UP001431776"/>
    </source>
</evidence>
<keyword evidence="9 14" id="KW-0472">Membrane</keyword>
<comment type="caution">
    <text evidence="15">The sequence shown here is derived from an EMBL/GenBank/DDBJ whole genome shotgun (WGS) entry which is preliminary data.</text>
</comment>
<keyword evidence="16" id="KW-1185">Reference proteome</keyword>
<feature type="transmembrane region" description="Helical" evidence="14">
    <location>
        <begin position="44"/>
        <end position="62"/>
    </location>
</feature>
<dbReference type="EC" id="3.6.1.27" evidence="3 14"/>
<evidence type="ECO:0000256" key="6">
    <source>
        <dbReference type="ARBA" id="ARBA00022692"/>
    </source>
</evidence>
<dbReference type="GO" id="GO:0009252">
    <property type="term" value="P:peptidoglycan biosynthetic process"/>
    <property type="evidence" value="ECO:0007669"/>
    <property type="project" value="UniProtKB-KW"/>
</dbReference>
<keyword evidence="14" id="KW-0961">Cell wall biogenesis/degradation</keyword>
<dbReference type="AlphaFoldDB" id="A0AAW6TXT8"/>
<evidence type="ECO:0000256" key="4">
    <source>
        <dbReference type="ARBA" id="ARBA00021581"/>
    </source>
</evidence>
<comment type="catalytic activity">
    <reaction evidence="13 14">
        <text>di-trans,octa-cis-undecaprenyl diphosphate + H2O = di-trans,octa-cis-undecaprenyl phosphate + phosphate + H(+)</text>
        <dbReference type="Rhea" id="RHEA:28094"/>
        <dbReference type="ChEBI" id="CHEBI:15377"/>
        <dbReference type="ChEBI" id="CHEBI:15378"/>
        <dbReference type="ChEBI" id="CHEBI:43474"/>
        <dbReference type="ChEBI" id="CHEBI:58405"/>
        <dbReference type="ChEBI" id="CHEBI:60392"/>
        <dbReference type="EC" id="3.6.1.27"/>
    </reaction>
</comment>
<evidence type="ECO:0000256" key="5">
    <source>
        <dbReference type="ARBA" id="ARBA00022475"/>
    </source>
</evidence>
<keyword evidence="8 14" id="KW-1133">Transmembrane helix</keyword>
<comment type="subcellular location">
    <subcellularLocation>
        <location evidence="1 14">Cell membrane</location>
        <topology evidence="1 14">Multi-pass membrane protein</topology>
    </subcellularLocation>
</comment>
<evidence type="ECO:0000256" key="13">
    <source>
        <dbReference type="ARBA" id="ARBA00047594"/>
    </source>
</evidence>
<dbReference type="EMBL" id="JASCXX010000010">
    <property type="protein sequence ID" value="MDI6449420.1"/>
    <property type="molecule type" value="Genomic_DNA"/>
</dbReference>
<dbReference type="InterPro" id="IPR003824">
    <property type="entry name" value="UppP"/>
</dbReference>
<dbReference type="Pfam" id="PF02673">
    <property type="entry name" value="BacA"/>
    <property type="match status" value="1"/>
</dbReference>
<dbReference type="GO" id="GO:0050380">
    <property type="term" value="F:undecaprenyl-diphosphatase activity"/>
    <property type="evidence" value="ECO:0007669"/>
    <property type="project" value="UniProtKB-UniRule"/>
</dbReference>
<comment type="miscellaneous">
    <text evidence="14">Bacitracin is thought to be involved in the inhibition of peptidoglycan synthesis by sequestering undecaprenyl diphosphate, thereby reducing the pool of lipid carrier available.</text>
</comment>
<dbReference type="HAMAP" id="MF_01006">
    <property type="entry name" value="Undec_diphosphatase"/>
    <property type="match status" value="1"/>
</dbReference>
<name>A0AAW6TXT8_9BACT</name>
<dbReference type="GO" id="GO:0005886">
    <property type="term" value="C:plasma membrane"/>
    <property type="evidence" value="ECO:0007669"/>
    <property type="project" value="UniProtKB-SubCell"/>
</dbReference>
<sequence>MDILTAVFLGIVQGITEFLPVSSSGHLVLFETLFGFDAESPEMLLFDLAAHVGTVAAVLIVFRKPLFRFLKHPASLGGDESDGPGASAGALSLTRLVLMIVAANVATAALVLPLKKLFTDARGSLFVVALMWAVTGTLLWLTDRKKTSPLDLASFGLKSAILVGLAQGVAVLPGISRSGATIGVAVLLGLQRNRAVEFSMLIGIPAILGATLMETVGHWQSVGADGAGIAAAVAGAVSAAVVGVGSLKLLLVVSKGAKLRYFGFYCYALAVGSMIYFLVA</sequence>
<evidence type="ECO:0000256" key="2">
    <source>
        <dbReference type="ARBA" id="ARBA00010621"/>
    </source>
</evidence>
<keyword evidence="6 14" id="KW-0812">Transmembrane</keyword>
<evidence type="ECO:0000256" key="10">
    <source>
        <dbReference type="ARBA" id="ARBA00023251"/>
    </source>
</evidence>
<gene>
    <name evidence="14" type="primary">uppP</name>
    <name evidence="15" type="ORF">QJ522_10240</name>
</gene>
<feature type="transmembrane region" description="Helical" evidence="14">
    <location>
        <begin position="226"/>
        <end position="247"/>
    </location>
</feature>
<evidence type="ECO:0000256" key="9">
    <source>
        <dbReference type="ARBA" id="ARBA00023136"/>
    </source>
</evidence>